<dbReference type="AlphaFoldDB" id="A0A8R1TLM9"/>
<dbReference type="Proteomes" id="UP000024404">
    <property type="component" value="Unassembled WGS sequence"/>
</dbReference>
<protein>
    <submittedName>
        <fullName evidence="1">Uncharacterized protein</fullName>
    </submittedName>
</protein>
<proteinExistence type="predicted"/>
<organism evidence="1 2">
    <name type="scientific">Onchocerca volvulus</name>
    <dbReference type="NCBI Taxonomy" id="6282"/>
    <lineage>
        <taxon>Eukaryota</taxon>
        <taxon>Metazoa</taxon>
        <taxon>Ecdysozoa</taxon>
        <taxon>Nematoda</taxon>
        <taxon>Chromadorea</taxon>
        <taxon>Rhabditida</taxon>
        <taxon>Spirurina</taxon>
        <taxon>Spiruromorpha</taxon>
        <taxon>Filarioidea</taxon>
        <taxon>Onchocercidae</taxon>
        <taxon>Onchocerca</taxon>
    </lineage>
</organism>
<name>A0A8R1TLM9_ONCVO</name>
<reference evidence="1" key="2">
    <citation type="submission" date="2022-06" db="UniProtKB">
        <authorList>
            <consortium name="EnsemblMetazoa"/>
        </authorList>
    </citation>
    <scope>IDENTIFICATION</scope>
</reference>
<reference evidence="2" key="1">
    <citation type="submission" date="2013-10" db="EMBL/GenBank/DDBJ databases">
        <title>Genome sequencing of Onchocerca volvulus.</title>
        <authorList>
            <person name="Cotton J."/>
            <person name="Tsai J."/>
            <person name="Stanley E."/>
            <person name="Tracey A."/>
            <person name="Holroyd N."/>
            <person name="Lustigman S."/>
            <person name="Berriman M."/>
        </authorList>
    </citation>
    <scope>NUCLEOTIDE SEQUENCE</scope>
</reference>
<sequence length="35" mass="3912">MVTTSMELRGALFRSRKTALDSIIQANTGRQQQVC</sequence>
<dbReference type="EMBL" id="CMVM020000002">
    <property type="status" value="NOT_ANNOTATED_CDS"/>
    <property type="molecule type" value="Genomic_DNA"/>
</dbReference>
<dbReference type="EnsemblMetazoa" id="OVOC11658.1">
    <property type="protein sequence ID" value="OVOC11658.1"/>
    <property type="gene ID" value="WBGene00248467"/>
</dbReference>
<accession>A0A8R1TLM9</accession>
<evidence type="ECO:0000313" key="1">
    <source>
        <dbReference type="EnsemblMetazoa" id="OVOC11658.1"/>
    </source>
</evidence>
<evidence type="ECO:0000313" key="2">
    <source>
        <dbReference type="Proteomes" id="UP000024404"/>
    </source>
</evidence>
<keyword evidence="2" id="KW-1185">Reference proteome</keyword>